<evidence type="ECO:0000313" key="2">
    <source>
        <dbReference type="Proteomes" id="UP000814140"/>
    </source>
</evidence>
<protein>
    <submittedName>
        <fullName evidence="1">Uncharacterized protein</fullName>
    </submittedName>
</protein>
<organism evidence="1 2">
    <name type="scientific">Artomyces pyxidatus</name>
    <dbReference type="NCBI Taxonomy" id="48021"/>
    <lineage>
        <taxon>Eukaryota</taxon>
        <taxon>Fungi</taxon>
        <taxon>Dikarya</taxon>
        <taxon>Basidiomycota</taxon>
        <taxon>Agaricomycotina</taxon>
        <taxon>Agaricomycetes</taxon>
        <taxon>Russulales</taxon>
        <taxon>Auriscalpiaceae</taxon>
        <taxon>Artomyces</taxon>
    </lineage>
</organism>
<name>A0ACB8TK22_9AGAM</name>
<sequence>MRELAPSPTMVRFQVRNSNYRAETIAQRLAGKGGHTRSSTGSLCQSSGVVLSLRNIPQGIHPADLPPTHTSVAVLETEVLRAAFKSVCPESLSDGEACL</sequence>
<proteinExistence type="predicted"/>
<accession>A0ACB8TK22</accession>
<comment type="caution">
    <text evidence="1">The sequence shown here is derived from an EMBL/GenBank/DDBJ whole genome shotgun (WGS) entry which is preliminary data.</text>
</comment>
<evidence type="ECO:0000313" key="1">
    <source>
        <dbReference type="EMBL" id="KAI0068777.1"/>
    </source>
</evidence>
<dbReference type="EMBL" id="MU277187">
    <property type="protein sequence ID" value="KAI0068777.1"/>
    <property type="molecule type" value="Genomic_DNA"/>
</dbReference>
<reference evidence="1" key="2">
    <citation type="journal article" date="2022" name="New Phytol.">
        <title>Evolutionary transition to the ectomycorrhizal habit in the genomes of a hyperdiverse lineage of mushroom-forming fungi.</title>
        <authorList>
            <person name="Looney B."/>
            <person name="Miyauchi S."/>
            <person name="Morin E."/>
            <person name="Drula E."/>
            <person name="Courty P.E."/>
            <person name="Kohler A."/>
            <person name="Kuo A."/>
            <person name="LaButti K."/>
            <person name="Pangilinan J."/>
            <person name="Lipzen A."/>
            <person name="Riley R."/>
            <person name="Andreopoulos W."/>
            <person name="He G."/>
            <person name="Johnson J."/>
            <person name="Nolan M."/>
            <person name="Tritt A."/>
            <person name="Barry K.W."/>
            <person name="Grigoriev I.V."/>
            <person name="Nagy L.G."/>
            <person name="Hibbett D."/>
            <person name="Henrissat B."/>
            <person name="Matheny P.B."/>
            <person name="Labbe J."/>
            <person name="Martin F.M."/>
        </authorList>
    </citation>
    <scope>NUCLEOTIDE SEQUENCE</scope>
    <source>
        <strain evidence="1">HHB10654</strain>
    </source>
</reference>
<reference evidence="1" key="1">
    <citation type="submission" date="2021-03" db="EMBL/GenBank/DDBJ databases">
        <authorList>
            <consortium name="DOE Joint Genome Institute"/>
            <person name="Ahrendt S."/>
            <person name="Looney B.P."/>
            <person name="Miyauchi S."/>
            <person name="Morin E."/>
            <person name="Drula E."/>
            <person name="Courty P.E."/>
            <person name="Chicoki N."/>
            <person name="Fauchery L."/>
            <person name="Kohler A."/>
            <person name="Kuo A."/>
            <person name="Labutti K."/>
            <person name="Pangilinan J."/>
            <person name="Lipzen A."/>
            <person name="Riley R."/>
            <person name="Andreopoulos W."/>
            <person name="He G."/>
            <person name="Johnson J."/>
            <person name="Barry K.W."/>
            <person name="Grigoriev I.V."/>
            <person name="Nagy L."/>
            <person name="Hibbett D."/>
            <person name="Henrissat B."/>
            <person name="Matheny P.B."/>
            <person name="Labbe J."/>
            <person name="Martin F."/>
        </authorList>
    </citation>
    <scope>NUCLEOTIDE SEQUENCE</scope>
    <source>
        <strain evidence="1">HHB10654</strain>
    </source>
</reference>
<dbReference type="Proteomes" id="UP000814140">
    <property type="component" value="Unassembled WGS sequence"/>
</dbReference>
<keyword evidence="2" id="KW-1185">Reference proteome</keyword>
<gene>
    <name evidence="1" type="ORF">BV25DRAFT_1817690</name>
</gene>